<evidence type="ECO:0000256" key="2">
    <source>
        <dbReference type="ARBA" id="ARBA00022737"/>
    </source>
</evidence>
<evidence type="ECO:0000256" key="4">
    <source>
        <dbReference type="ARBA" id="ARBA00022833"/>
    </source>
</evidence>
<dbReference type="GO" id="GO:0017151">
    <property type="term" value="F:DEAD/H-box RNA helicase binding"/>
    <property type="evidence" value="ECO:0007669"/>
    <property type="project" value="EnsemblMetazoa"/>
</dbReference>
<dbReference type="GO" id="GO:0042826">
    <property type="term" value="F:histone deacetylase binding"/>
    <property type="evidence" value="ECO:0007669"/>
    <property type="project" value="EnsemblMetazoa"/>
</dbReference>
<dbReference type="GO" id="GO:0042802">
    <property type="term" value="F:identical protein binding"/>
    <property type="evidence" value="ECO:0007669"/>
    <property type="project" value="EnsemblMetazoa"/>
</dbReference>
<dbReference type="InterPro" id="IPR013087">
    <property type="entry name" value="Znf_C2H2_type"/>
</dbReference>
<dbReference type="GO" id="GO:0003723">
    <property type="term" value="F:RNA binding"/>
    <property type="evidence" value="ECO:0007669"/>
    <property type="project" value="EnsemblMetazoa"/>
</dbReference>
<keyword evidence="8" id="KW-1185">Reference proteome</keyword>
<dbReference type="GO" id="GO:0040025">
    <property type="term" value="P:vulval development"/>
    <property type="evidence" value="ECO:0007669"/>
    <property type="project" value="EnsemblMetazoa"/>
</dbReference>
<sequence>MFFRLRSDGSSLWVSPTTKSKLMTEMSGDEVIAAENGHQNGVKPADQNGVSVEKNGVEAEQQNGEVPAKRPSEDSAVPDEPPTKKSKTDGEDQEMNEEPSPSKPVEQPSPVPDDPDVKVVDDKPVEPKKDVELPDVKEVKKDEKSSAKKEPELTSSGALLNKLEEYVDSAMEKNENVDRKVLDALLAAINIQVQREPLSVRKLILEKQLVLPNTISFPPSQVVDLLIEHDPDHPLQKVIQRMFPDEKPKLSENEKKERQMLKQNFGAPHMTKLLMDIGQDLVQEATYCDIVHARNLPEVPKNIDTYKQVAAQLKPVWESLKKKNEPYKLKQISCHLCGFKTESRIIMIKHRSTPHFDGKKYQCTMCPEFDTNESRMVNHYVEAHYVIPTKEEPPLRNPCHICDEDFQLKGQREAHFKMCKRDFHRLRHIMSPKNPDDMSHINRWLWDKPPVDPTILAQQQLKQARAAQLAAAAPQTNARLLAAQQAKSGMTAHLQNAQLQHQQQQNLLMQQHQQRLQRAMLQQQQAAAQQTFASMANSPRQQNALIAAMQQHLQQSKAGAGEWFHQATPTSSPVVSRPVATPSGGAATSSNGLICEICDNAQRDKDSYLIHLQSQHRQLKQKSSADMQQGAPLACSRCRDRFWTYEGLERHLVMSHGLVTSDLLAKAQKKEDGGRCKLCSKQYAFNMLQHLVADHQVKLCSAEIMYSCDVCSFKCQSYQKLEEHLTKTHPKTGNGTPAAAPPKKITEECITLDD</sequence>
<dbReference type="GO" id="GO:0008406">
    <property type="term" value="P:gonad development"/>
    <property type="evidence" value="ECO:0007669"/>
    <property type="project" value="EnsemblMetazoa"/>
</dbReference>
<dbReference type="Proteomes" id="UP000005239">
    <property type="component" value="Unassembled WGS sequence"/>
</dbReference>
<proteinExistence type="predicted"/>
<feature type="compositionally biased region" description="Polar residues" evidence="6">
    <location>
        <begin position="8"/>
        <end position="21"/>
    </location>
</feature>
<keyword evidence="1" id="KW-0479">Metal-binding</keyword>
<protein>
    <submittedName>
        <fullName evidence="7">Mep-1</fullName>
    </submittedName>
</protein>
<evidence type="ECO:0000256" key="3">
    <source>
        <dbReference type="ARBA" id="ARBA00022771"/>
    </source>
</evidence>
<evidence type="ECO:0000256" key="1">
    <source>
        <dbReference type="ARBA" id="ARBA00022723"/>
    </source>
</evidence>
<dbReference type="GO" id="GO:0045944">
    <property type="term" value="P:positive regulation of transcription by RNA polymerase II"/>
    <property type="evidence" value="ECO:0000318"/>
    <property type="project" value="GO_Central"/>
</dbReference>
<reference evidence="8" key="1">
    <citation type="journal article" date="2008" name="Nat. Genet.">
        <title>The Pristionchus pacificus genome provides a unique perspective on nematode lifestyle and parasitism.</title>
        <authorList>
            <person name="Dieterich C."/>
            <person name="Clifton S.W."/>
            <person name="Schuster L.N."/>
            <person name="Chinwalla A."/>
            <person name="Delehaunty K."/>
            <person name="Dinkelacker I."/>
            <person name="Fulton L."/>
            <person name="Fulton R."/>
            <person name="Godfrey J."/>
            <person name="Minx P."/>
            <person name="Mitreva M."/>
            <person name="Roeseler W."/>
            <person name="Tian H."/>
            <person name="Witte H."/>
            <person name="Yang S.P."/>
            <person name="Wilson R.K."/>
            <person name="Sommer R.J."/>
        </authorList>
    </citation>
    <scope>NUCLEOTIDE SEQUENCE [LARGE SCALE GENOMIC DNA]</scope>
    <source>
        <strain evidence="8">PS312</strain>
    </source>
</reference>
<dbReference type="AlphaFoldDB" id="A0A2A6CB19"/>
<feature type="region of interest" description="Disordered" evidence="6">
    <location>
        <begin position="1"/>
        <end position="154"/>
    </location>
</feature>
<feature type="compositionally biased region" description="Basic and acidic residues" evidence="6">
    <location>
        <begin position="81"/>
        <end position="90"/>
    </location>
</feature>
<feature type="coiled-coil region" evidence="5">
    <location>
        <begin position="494"/>
        <end position="529"/>
    </location>
</feature>
<dbReference type="EnsemblMetazoa" id="PPA17164.1">
    <property type="protein sequence ID" value="PPA17164.1"/>
    <property type="gene ID" value="WBGene00106718"/>
</dbReference>
<keyword evidence="2" id="KW-0677">Repeat</keyword>
<dbReference type="GO" id="GO:0005634">
    <property type="term" value="C:nucleus"/>
    <property type="evidence" value="ECO:0000318"/>
    <property type="project" value="GO_Central"/>
</dbReference>
<accession>A0A8R1YE98</accession>
<gene>
    <name evidence="7" type="primary">WBGene00106718</name>
</gene>
<dbReference type="GO" id="GO:0008270">
    <property type="term" value="F:zinc ion binding"/>
    <property type="evidence" value="ECO:0007669"/>
    <property type="project" value="UniProtKB-KW"/>
</dbReference>
<dbReference type="PROSITE" id="PS00028">
    <property type="entry name" value="ZINC_FINGER_C2H2_1"/>
    <property type="match status" value="2"/>
</dbReference>
<dbReference type="PANTHER" id="PTHR24403:SF110">
    <property type="entry name" value="C2H2-TYPE DOMAIN-CONTAINING PROTEIN-RELATED"/>
    <property type="match status" value="1"/>
</dbReference>
<keyword evidence="4" id="KW-0862">Zinc</keyword>
<evidence type="ECO:0000256" key="6">
    <source>
        <dbReference type="SAM" id="MobiDB-lite"/>
    </source>
</evidence>
<evidence type="ECO:0000256" key="5">
    <source>
        <dbReference type="SAM" id="Coils"/>
    </source>
</evidence>
<evidence type="ECO:0000313" key="8">
    <source>
        <dbReference type="Proteomes" id="UP000005239"/>
    </source>
</evidence>
<feature type="compositionally biased region" description="Basic and acidic residues" evidence="6">
    <location>
        <begin position="115"/>
        <end position="152"/>
    </location>
</feature>
<dbReference type="GO" id="GO:0010628">
    <property type="term" value="P:positive regulation of gene expression"/>
    <property type="evidence" value="ECO:0007669"/>
    <property type="project" value="EnsemblMetazoa"/>
</dbReference>
<name>A0A2A6CB19_PRIPA</name>
<dbReference type="GO" id="GO:0048599">
    <property type="term" value="P:oocyte development"/>
    <property type="evidence" value="ECO:0007669"/>
    <property type="project" value="EnsemblMetazoa"/>
</dbReference>
<keyword evidence="5" id="KW-0175">Coiled coil</keyword>
<dbReference type="PANTHER" id="PTHR24403">
    <property type="entry name" value="ZINC FINGER PROTEIN"/>
    <property type="match status" value="1"/>
</dbReference>
<dbReference type="SMART" id="SM00355">
    <property type="entry name" value="ZnF_C2H2"/>
    <property type="match status" value="6"/>
</dbReference>
<organism evidence="7 8">
    <name type="scientific">Pristionchus pacificus</name>
    <name type="common">Parasitic nematode worm</name>
    <dbReference type="NCBI Taxonomy" id="54126"/>
    <lineage>
        <taxon>Eukaryota</taxon>
        <taxon>Metazoa</taxon>
        <taxon>Ecdysozoa</taxon>
        <taxon>Nematoda</taxon>
        <taxon>Chromadorea</taxon>
        <taxon>Rhabditida</taxon>
        <taxon>Rhabditina</taxon>
        <taxon>Diplogasteromorpha</taxon>
        <taxon>Diplogasteroidea</taxon>
        <taxon>Neodiplogasteridae</taxon>
        <taxon>Pristionchus</taxon>
    </lineage>
</organism>
<dbReference type="OrthoDB" id="6110130at2759"/>
<dbReference type="InterPro" id="IPR050688">
    <property type="entry name" value="Zinc_finger/UBP_domain"/>
</dbReference>
<accession>A0A2A6CB19</accession>
<evidence type="ECO:0000313" key="7">
    <source>
        <dbReference type="EnsemblMetazoa" id="PPA17164.1"/>
    </source>
</evidence>
<keyword evidence="3" id="KW-0863">Zinc-finger</keyword>
<reference evidence="7" key="2">
    <citation type="submission" date="2022-06" db="UniProtKB">
        <authorList>
            <consortium name="EnsemblMetazoa"/>
        </authorList>
    </citation>
    <scope>IDENTIFICATION</scope>
    <source>
        <strain evidence="7">PS312</strain>
    </source>
</reference>
<dbReference type="Gene3D" id="3.30.160.60">
    <property type="entry name" value="Classic Zinc Finger"/>
    <property type="match status" value="2"/>
</dbReference>